<dbReference type="EMBL" id="JAIWIU010000027">
    <property type="protein sequence ID" value="MCA2015436.1"/>
    <property type="molecule type" value="Genomic_DNA"/>
</dbReference>
<keyword evidence="1" id="KW-0472">Membrane</keyword>
<dbReference type="Proteomes" id="UP001199044">
    <property type="component" value="Unassembled WGS sequence"/>
</dbReference>
<dbReference type="Pfam" id="PF04964">
    <property type="entry name" value="Flp_Fap"/>
    <property type="match status" value="1"/>
</dbReference>
<feature type="transmembrane region" description="Helical" evidence="1">
    <location>
        <begin position="20"/>
        <end position="45"/>
    </location>
</feature>
<reference evidence="3" key="1">
    <citation type="submission" date="2023-07" db="EMBL/GenBank/DDBJ databases">
        <title>Molecular identification of indigenous halophilic bacteria isolated from red sea cost, biodegradation of synthetic dyes and assessment of degraded metabolite toxicity.</title>
        <authorList>
            <person name="Chaieb K."/>
            <person name="Altayb H.N."/>
        </authorList>
    </citation>
    <scope>NUCLEOTIDE SEQUENCE [LARGE SCALE GENOMIC DNA]</scope>
    <source>
        <strain evidence="3">K20</strain>
    </source>
</reference>
<evidence type="ECO:0000313" key="2">
    <source>
        <dbReference type="EMBL" id="MCA2015436.1"/>
    </source>
</evidence>
<gene>
    <name evidence="2" type="ORF">LDJ79_04880</name>
</gene>
<dbReference type="InterPro" id="IPR007047">
    <property type="entry name" value="Flp_Fap"/>
</dbReference>
<keyword evidence="1" id="KW-1133">Transmembrane helix</keyword>
<sequence>MKAQLKKFIADESGVTAIEYGILAAAMAAAIGVIFGSDGVFVTALKERFASIADQITDTATTDGK</sequence>
<keyword evidence="3" id="KW-1185">Reference proteome</keyword>
<proteinExistence type="predicted"/>
<accession>A0ABS7YIF4</accession>
<name>A0ABS7YIF4_9VIBR</name>
<keyword evidence="1" id="KW-0812">Transmembrane</keyword>
<dbReference type="RefSeq" id="WP_068718075.1">
    <property type="nucleotide sequence ID" value="NZ_AP014636.1"/>
</dbReference>
<comment type="caution">
    <text evidence="2">The sequence shown here is derived from an EMBL/GenBank/DDBJ whole genome shotgun (WGS) entry which is preliminary data.</text>
</comment>
<evidence type="ECO:0000313" key="3">
    <source>
        <dbReference type="Proteomes" id="UP001199044"/>
    </source>
</evidence>
<evidence type="ECO:0000256" key="1">
    <source>
        <dbReference type="SAM" id="Phobius"/>
    </source>
</evidence>
<organism evidence="2 3">
    <name type="scientific">Vibrio tritonius</name>
    <dbReference type="NCBI Taxonomy" id="1435069"/>
    <lineage>
        <taxon>Bacteria</taxon>
        <taxon>Pseudomonadati</taxon>
        <taxon>Pseudomonadota</taxon>
        <taxon>Gammaproteobacteria</taxon>
        <taxon>Vibrionales</taxon>
        <taxon>Vibrionaceae</taxon>
        <taxon>Vibrio</taxon>
    </lineage>
</organism>
<protein>
    <submittedName>
        <fullName evidence="2">Flp family type IVb pilin</fullName>
    </submittedName>
</protein>